<organism evidence="2 3">
    <name type="scientific">Mycolicibacterium elephantis DSM 44368</name>
    <dbReference type="NCBI Taxonomy" id="1335622"/>
    <lineage>
        <taxon>Bacteria</taxon>
        <taxon>Bacillati</taxon>
        <taxon>Actinomycetota</taxon>
        <taxon>Actinomycetes</taxon>
        <taxon>Mycobacteriales</taxon>
        <taxon>Mycobacteriaceae</taxon>
        <taxon>Mycolicibacterium</taxon>
    </lineage>
</organism>
<feature type="compositionally biased region" description="Low complexity" evidence="1">
    <location>
        <begin position="97"/>
        <end position="109"/>
    </location>
</feature>
<feature type="region of interest" description="Disordered" evidence="1">
    <location>
        <begin position="86"/>
        <end position="151"/>
    </location>
</feature>
<comment type="caution">
    <text evidence="2">The sequence shown here is derived from an EMBL/GenBank/DDBJ whole genome shotgun (WGS) entry which is preliminary data.</text>
</comment>
<proteinExistence type="predicted"/>
<protein>
    <submittedName>
        <fullName evidence="2">Uncharacterized protein</fullName>
    </submittedName>
</protein>
<dbReference type="AlphaFoldDB" id="A0A439DR28"/>
<feature type="compositionally biased region" description="Gly residues" evidence="1">
    <location>
        <begin position="141"/>
        <end position="151"/>
    </location>
</feature>
<sequence length="151" mass="15897">MSNRLEENKMKKYPLWVFGPAAIAMAIGVVMQPAVSQAKDEWDIGAYDTCIKAAQDRFLAEKISTSQYYDELRFCCDMSGGQWTGGNGNHSAGKCEAPPATAQTAPQSPGEIVRAPTAGTADPGQNPERTGGGTFEAAPIGPGGGPVLYMP</sequence>
<evidence type="ECO:0000313" key="3">
    <source>
        <dbReference type="Proteomes" id="UP000287177"/>
    </source>
</evidence>
<evidence type="ECO:0000256" key="1">
    <source>
        <dbReference type="SAM" id="MobiDB-lite"/>
    </source>
</evidence>
<gene>
    <name evidence="2" type="ORF">MELE44368_23595</name>
</gene>
<keyword evidence="3" id="KW-1185">Reference proteome</keyword>
<accession>A0A439DR28</accession>
<name>A0A439DR28_9MYCO</name>
<dbReference type="RefSeq" id="WP_128109717.1">
    <property type="nucleotide sequence ID" value="NZ_ATDN01000025.1"/>
</dbReference>
<reference evidence="2 3" key="1">
    <citation type="submission" date="2013-06" db="EMBL/GenBank/DDBJ databases">
        <title>The draft sequence of the Mycobacterium elephantis genome.</title>
        <authorList>
            <person name="Pettersson F.B."/>
            <person name="Das S."/>
            <person name="Dasgupta S."/>
            <person name="Bhattacharya A."/>
            <person name="Kirsebom L.A."/>
        </authorList>
    </citation>
    <scope>NUCLEOTIDE SEQUENCE [LARGE SCALE GENOMIC DNA]</scope>
    <source>
        <strain evidence="2 3">DSM 44368</strain>
    </source>
</reference>
<dbReference type="Proteomes" id="UP000287177">
    <property type="component" value="Unassembled WGS sequence"/>
</dbReference>
<dbReference type="EMBL" id="ATDN01000025">
    <property type="protein sequence ID" value="RWA18261.1"/>
    <property type="molecule type" value="Genomic_DNA"/>
</dbReference>
<evidence type="ECO:0000313" key="2">
    <source>
        <dbReference type="EMBL" id="RWA18261.1"/>
    </source>
</evidence>